<gene>
    <name evidence="2" type="ORF">F2Q69_00042890</name>
</gene>
<comment type="caution">
    <text evidence="2">The sequence shown here is derived from an EMBL/GenBank/DDBJ whole genome shotgun (WGS) entry which is preliminary data.</text>
</comment>
<reference evidence="2" key="1">
    <citation type="submission" date="2019-12" db="EMBL/GenBank/DDBJ databases">
        <title>Genome sequencing and annotation of Brassica cretica.</title>
        <authorList>
            <person name="Studholme D.J."/>
            <person name="Sarris P."/>
        </authorList>
    </citation>
    <scope>NUCLEOTIDE SEQUENCE</scope>
    <source>
        <strain evidence="2">PFS-109/04</strain>
        <tissue evidence="2">Leaf</tissue>
    </source>
</reference>
<protein>
    <submittedName>
        <fullName evidence="2">Uncharacterized protein</fullName>
    </submittedName>
</protein>
<accession>A0A8S9NTK0</accession>
<dbReference type="AlphaFoldDB" id="A0A8S9NTK0"/>
<evidence type="ECO:0000313" key="2">
    <source>
        <dbReference type="EMBL" id="KAF3504788.1"/>
    </source>
</evidence>
<sequence>MGDRYASPSRLPRLTGTSLPRGRHGQPVPHLSGSPRGDQLLVFQGRHGAVGATLTDKPPVMFDVSLMLPLENYDKIVVTDFDPNR</sequence>
<dbReference type="EMBL" id="QGKX02001621">
    <property type="protein sequence ID" value="KAF3504788.1"/>
    <property type="molecule type" value="Genomic_DNA"/>
</dbReference>
<feature type="region of interest" description="Disordered" evidence="1">
    <location>
        <begin position="1"/>
        <end position="38"/>
    </location>
</feature>
<proteinExistence type="predicted"/>
<organism evidence="2 3">
    <name type="scientific">Brassica cretica</name>
    <name type="common">Mustard</name>
    <dbReference type="NCBI Taxonomy" id="69181"/>
    <lineage>
        <taxon>Eukaryota</taxon>
        <taxon>Viridiplantae</taxon>
        <taxon>Streptophyta</taxon>
        <taxon>Embryophyta</taxon>
        <taxon>Tracheophyta</taxon>
        <taxon>Spermatophyta</taxon>
        <taxon>Magnoliopsida</taxon>
        <taxon>eudicotyledons</taxon>
        <taxon>Gunneridae</taxon>
        <taxon>Pentapetalae</taxon>
        <taxon>rosids</taxon>
        <taxon>malvids</taxon>
        <taxon>Brassicales</taxon>
        <taxon>Brassicaceae</taxon>
        <taxon>Brassiceae</taxon>
        <taxon>Brassica</taxon>
    </lineage>
</organism>
<dbReference type="Proteomes" id="UP000712600">
    <property type="component" value="Unassembled WGS sequence"/>
</dbReference>
<evidence type="ECO:0000313" key="3">
    <source>
        <dbReference type="Proteomes" id="UP000712600"/>
    </source>
</evidence>
<evidence type="ECO:0000256" key="1">
    <source>
        <dbReference type="SAM" id="MobiDB-lite"/>
    </source>
</evidence>
<name>A0A8S9NTK0_BRACR</name>